<feature type="compositionally biased region" description="Low complexity" evidence="3">
    <location>
        <begin position="57"/>
        <end position="82"/>
    </location>
</feature>
<dbReference type="GO" id="GO:0004553">
    <property type="term" value="F:hydrolase activity, hydrolyzing O-glycosyl compounds"/>
    <property type="evidence" value="ECO:0007669"/>
    <property type="project" value="InterPro"/>
</dbReference>
<comment type="caution">
    <text evidence="6">The sequence shown here is derived from an EMBL/GenBank/DDBJ whole genome shotgun (WGS) entry which is preliminary data.</text>
</comment>
<dbReference type="GO" id="GO:0000272">
    <property type="term" value="P:polysaccharide catabolic process"/>
    <property type="evidence" value="ECO:0007669"/>
    <property type="project" value="UniProtKB-KW"/>
</dbReference>
<keyword evidence="7" id="KW-1185">Reference proteome</keyword>
<dbReference type="PROSITE" id="PS51173">
    <property type="entry name" value="CBM2"/>
    <property type="match status" value="1"/>
</dbReference>
<feature type="domain" description="CBM2" evidence="5">
    <location>
        <begin position="109"/>
        <end position="217"/>
    </location>
</feature>
<dbReference type="SMART" id="SM00637">
    <property type="entry name" value="CBD_II"/>
    <property type="match status" value="1"/>
</dbReference>
<dbReference type="Proteomes" id="UP000004217">
    <property type="component" value="Unassembled WGS sequence"/>
</dbReference>
<dbReference type="PATRIC" id="fig|700597.3.peg.6928"/>
<accession>G2GNL0</accession>
<name>G2GNL0_9ACTN</name>
<feature type="signal peptide" evidence="4">
    <location>
        <begin position="1"/>
        <end position="19"/>
    </location>
</feature>
<dbReference type="Gene3D" id="2.60.40.290">
    <property type="match status" value="1"/>
</dbReference>
<dbReference type="AlphaFoldDB" id="G2GNL0"/>
<feature type="non-terminal residue" evidence="6">
    <location>
        <position position="1"/>
    </location>
</feature>
<dbReference type="InterPro" id="IPR001919">
    <property type="entry name" value="CBD2"/>
</dbReference>
<dbReference type="EMBL" id="AGBF01000300">
    <property type="protein sequence ID" value="EGX54910.1"/>
    <property type="molecule type" value="Genomic_DNA"/>
</dbReference>
<sequence>VVRGGLVVAAVLVSALALAVSMMPGGPQGDAADAGDASGRTPVADPGFPLPGPPGAPSSGEPASPEGSPDSPAPSRAPSRTTSPERSDLEPSSQGTQSSPAHGGAPGQTASAAPACEAGYEIVNEWPDGFQAIVTVTTERALDGWRVTWSFRDGQRVGQMWDAVYAQDGSRVRASAADYNKTVAAGGTISFGFLGSWRGGNSPAGDFTLNGRDCASRKTG</sequence>
<dbReference type="SUPFAM" id="SSF49384">
    <property type="entry name" value="Carbohydrate-binding domain"/>
    <property type="match status" value="1"/>
</dbReference>
<gene>
    <name evidence="6" type="ORF">SZN_35577</name>
</gene>
<evidence type="ECO:0000313" key="7">
    <source>
        <dbReference type="Proteomes" id="UP000004217"/>
    </source>
</evidence>
<keyword evidence="2" id="KW-0119">Carbohydrate metabolism</keyword>
<feature type="compositionally biased region" description="Polar residues" evidence="3">
    <location>
        <begin position="90"/>
        <end position="100"/>
    </location>
</feature>
<reference evidence="6 7" key="1">
    <citation type="submission" date="2011-08" db="EMBL/GenBank/DDBJ databases">
        <authorList>
            <person name="Lin Y."/>
            <person name="Hao X."/>
            <person name="Johnstone L."/>
            <person name="Miller S.J."/>
            <person name="Wei G."/>
            <person name="Rensing C."/>
        </authorList>
    </citation>
    <scope>NUCLEOTIDE SEQUENCE [LARGE SCALE GENOMIC DNA]</scope>
    <source>
        <strain evidence="6 7">K42</strain>
    </source>
</reference>
<proteinExistence type="predicted"/>
<evidence type="ECO:0000256" key="4">
    <source>
        <dbReference type="SAM" id="SignalP"/>
    </source>
</evidence>
<evidence type="ECO:0000259" key="5">
    <source>
        <dbReference type="PROSITE" id="PS51173"/>
    </source>
</evidence>
<dbReference type="RefSeq" id="WP_007504711.1">
    <property type="nucleotide sequence ID" value="NZ_AGBF01000300.1"/>
</dbReference>
<dbReference type="GO" id="GO:0030247">
    <property type="term" value="F:polysaccharide binding"/>
    <property type="evidence" value="ECO:0007669"/>
    <property type="project" value="UniProtKB-UniRule"/>
</dbReference>
<dbReference type="InterPro" id="IPR008965">
    <property type="entry name" value="CBM2/CBM3_carb-bd_dom_sf"/>
</dbReference>
<feature type="compositionally biased region" description="Low complexity" evidence="3">
    <location>
        <begin position="27"/>
        <end position="47"/>
    </location>
</feature>
<evidence type="ECO:0000256" key="3">
    <source>
        <dbReference type="SAM" id="MobiDB-lite"/>
    </source>
</evidence>
<keyword evidence="2" id="KW-0624">Polysaccharide degradation</keyword>
<evidence type="ECO:0000256" key="2">
    <source>
        <dbReference type="ARBA" id="ARBA00023326"/>
    </source>
</evidence>
<evidence type="ECO:0000256" key="1">
    <source>
        <dbReference type="ARBA" id="ARBA00022729"/>
    </source>
</evidence>
<dbReference type="Pfam" id="PF00553">
    <property type="entry name" value="CBM_2"/>
    <property type="match status" value="1"/>
</dbReference>
<organism evidence="6 7">
    <name type="scientific">Streptomyces zinciresistens K42</name>
    <dbReference type="NCBI Taxonomy" id="700597"/>
    <lineage>
        <taxon>Bacteria</taxon>
        <taxon>Bacillati</taxon>
        <taxon>Actinomycetota</taxon>
        <taxon>Actinomycetes</taxon>
        <taxon>Kitasatosporales</taxon>
        <taxon>Streptomycetaceae</taxon>
        <taxon>Streptomyces</taxon>
    </lineage>
</organism>
<keyword evidence="1 4" id="KW-0732">Signal</keyword>
<feature type="region of interest" description="Disordered" evidence="3">
    <location>
        <begin position="27"/>
        <end position="113"/>
    </location>
</feature>
<protein>
    <submittedName>
        <fullName evidence="6">Cellulose-binding protein</fullName>
    </submittedName>
</protein>
<feature type="chain" id="PRO_5039680004" evidence="4">
    <location>
        <begin position="20"/>
        <end position="220"/>
    </location>
</feature>
<dbReference type="InterPro" id="IPR012291">
    <property type="entry name" value="CBM2_carb-bd_dom_sf"/>
</dbReference>
<evidence type="ECO:0000313" key="6">
    <source>
        <dbReference type="EMBL" id="EGX54910.1"/>
    </source>
</evidence>